<evidence type="ECO:0000313" key="3">
    <source>
        <dbReference type="Proteomes" id="UP000265520"/>
    </source>
</evidence>
<accession>A0A392QHN5</accession>
<evidence type="ECO:0000313" key="2">
    <source>
        <dbReference type="EMBL" id="MCI23056.1"/>
    </source>
</evidence>
<reference evidence="2 3" key="1">
    <citation type="journal article" date="2018" name="Front. Plant Sci.">
        <title>Red Clover (Trifolium pratense) and Zigzag Clover (T. medium) - A Picture of Genomic Similarities and Differences.</title>
        <authorList>
            <person name="Dluhosova J."/>
            <person name="Istvanek J."/>
            <person name="Nedelnik J."/>
            <person name="Repkova J."/>
        </authorList>
    </citation>
    <scope>NUCLEOTIDE SEQUENCE [LARGE SCALE GENOMIC DNA]</scope>
    <source>
        <strain evidence="3">cv. 10/8</strain>
        <tissue evidence="2">Leaf</tissue>
    </source>
</reference>
<keyword evidence="3" id="KW-1185">Reference proteome</keyword>
<organism evidence="2 3">
    <name type="scientific">Trifolium medium</name>
    <dbReference type="NCBI Taxonomy" id="97028"/>
    <lineage>
        <taxon>Eukaryota</taxon>
        <taxon>Viridiplantae</taxon>
        <taxon>Streptophyta</taxon>
        <taxon>Embryophyta</taxon>
        <taxon>Tracheophyta</taxon>
        <taxon>Spermatophyta</taxon>
        <taxon>Magnoliopsida</taxon>
        <taxon>eudicotyledons</taxon>
        <taxon>Gunneridae</taxon>
        <taxon>Pentapetalae</taxon>
        <taxon>rosids</taxon>
        <taxon>fabids</taxon>
        <taxon>Fabales</taxon>
        <taxon>Fabaceae</taxon>
        <taxon>Papilionoideae</taxon>
        <taxon>50 kb inversion clade</taxon>
        <taxon>NPAAA clade</taxon>
        <taxon>Hologalegina</taxon>
        <taxon>IRL clade</taxon>
        <taxon>Trifolieae</taxon>
        <taxon>Trifolium</taxon>
    </lineage>
</organism>
<feature type="coiled-coil region" evidence="1">
    <location>
        <begin position="54"/>
        <end position="88"/>
    </location>
</feature>
<proteinExistence type="predicted"/>
<sequence length="94" mass="10237">MPVLMPPKMIALAGCVNTLHGESAPAAPARLSARGATTGEIVQRDGWVSVVRENQVLKVDMDRMSTRVGELEEEFSKIKKEMKTATKSHSARDS</sequence>
<feature type="non-terminal residue" evidence="2">
    <location>
        <position position="94"/>
    </location>
</feature>
<dbReference type="AlphaFoldDB" id="A0A392QHN5"/>
<name>A0A392QHN5_9FABA</name>
<evidence type="ECO:0000256" key="1">
    <source>
        <dbReference type="SAM" id="Coils"/>
    </source>
</evidence>
<protein>
    <submittedName>
        <fullName evidence="2">BTB/POZ domain-containing protein</fullName>
    </submittedName>
</protein>
<comment type="caution">
    <text evidence="2">The sequence shown here is derived from an EMBL/GenBank/DDBJ whole genome shotgun (WGS) entry which is preliminary data.</text>
</comment>
<dbReference type="EMBL" id="LXQA010133875">
    <property type="protein sequence ID" value="MCI23056.1"/>
    <property type="molecule type" value="Genomic_DNA"/>
</dbReference>
<dbReference type="Proteomes" id="UP000265520">
    <property type="component" value="Unassembled WGS sequence"/>
</dbReference>
<keyword evidence="1" id="KW-0175">Coiled coil</keyword>